<dbReference type="PANTHER" id="PTHR43133">
    <property type="entry name" value="RNA POLYMERASE ECF-TYPE SIGMA FACTO"/>
    <property type="match status" value="1"/>
</dbReference>
<evidence type="ECO:0000256" key="4">
    <source>
        <dbReference type="ARBA" id="ARBA00023125"/>
    </source>
</evidence>
<evidence type="ECO:0000256" key="2">
    <source>
        <dbReference type="ARBA" id="ARBA00023015"/>
    </source>
</evidence>
<evidence type="ECO:0000313" key="9">
    <source>
        <dbReference type="EMBL" id="QJE74699.1"/>
    </source>
</evidence>
<accession>A0A858RAI1</accession>
<evidence type="ECO:0000256" key="1">
    <source>
        <dbReference type="ARBA" id="ARBA00010641"/>
    </source>
</evidence>
<feature type="region of interest" description="Disordered" evidence="6">
    <location>
        <begin position="1"/>
        <end position="36"/>
    </location>
</feature>
<comment type="similarity">
    <text evidence="1">Belongs to the sigma-70 factor family. ECF subfamily.</text>
</comment>
<dbReference type="NCBIfam" id="NF004113">
    <property type="entry name" value="PRK05602.1"/>
    <property type="match status" value="1"/>
</dbReference>
<dbReference type="EMBL" id="CP051775">
    <property type="protein sequence ID" value="QJE74699.1"/>
    <property type="molecule type" value="Genomic_DNA"/>
</dbReference>
<evidence type="ECO:0000256" key="3">
    <source>
        <dbReference type="ARBA" id="ARBA00023082"/>
    </source>
</evidence>
<feature type="domain" description="RNA polymerase sigma-70 region 2" evidence="7">
    <location>
        <begin position="51"/>
        <end position="117"/>
    </location>
</feature>
<dbReference type="SUPFAM" id="SSF88659">
    <property type="entry name" value="Sigma3 and sigma4 domains of RNA polymerase sigma factors"/>
    <property type="match status" value="1"/>
</dbReference>
<dbReference type="InterPro" id="IPR007627">
    <property type="entry name" value="RNA_pol_sigma70_r2"/>
</dbReference>
<dbReference type="AlphaFoldDB" id="A0A858RAI1"/>
<dbReference type="InterPro" id="IPR013324">
    <property type="entry name" value="RNA_pol_sigma_r3/r4-like"/>
</dbReference>
<evidence type="ECO:0000313" key="10">
    <source>
        <dbReference type="Proteomes" id="UP000501891"/>
    </source>
</evidence>
<dbReference type="InterPro" id="IPR036388">
    <property type="entry name" value="WH-like_DNA-bd_sf"/>
</dbReference>
<dbReference type="InterPro" id="IPR039425">
    <property type="entry name" value="RNA_pol_sigma-70-like"/>
</dbReference>
<evidence type="ECO:0000259" key="8">
    <source>
        <dbReference type="Pfam" id="PF08281"/>
    </source>
</evidence>
<dbReference type="Proteomes" id="UP000501891">
    <property type="component" value="Chromosome"/>
</dbReference>
<dbReference type="PANTHER" id="PTHR43133:SF8">
    <property type="entry name" value="RNA POLYMERASE SIGMA FACTOR HI_1459-RELATED"/>
    <property type="match status" value="1"/>
</dbReference>
<evidence type="ECO:0000256" key="5">
    <source>
        <dbReference type="ARBA" id="ARBA00023163"/>
    </source>
</evidence>
<evidence type="ECO:0000259" key="7">
    <source>
        <dbReference type="Pfam" id="PF04542"/>
    </source>
</evidence>
<keyword evidence="3" id="KW-0731">Sigma factor</keyword>
<dbReference type="InterPro" id="IPR013249">
    <property type="entry name" value="RNA_pol_sigma70_r4_t2"/>
</dbReference>
<dbReference type="GO" id="GO:0003677">
    <property type="term" value="F:DNA binding"/>
    <property type="evidence" value="ECO:0007669"/>
    <property type="project" value="UniProtKB-KW"/>
</dbReference>
<dbReference type="Pfam" id="PF04542">
    <property type="entry name" value="Sigma70_r2"/>
    <property type="match status" value="1"/>
</dbReference>
<sequence>MTALKMSMPPPLAGGAADPASPVAPAQAGEPDDDTLLARAAGGDRRAFALLARRHTPKALSVAQRILGSAAEADEVVQEAWLRVWNKAGQWRPDGTARFSTWLHRIVVNLCLDRRRRPVMAGLEEAPEEEDPSPAAPDLLARRQVDGQVAGALAELPERQRAALSLCYYEELTAVEAGRILDLSVAAMESLLARARRALRARLAARGITGAEEEQ</sequence>
<keyword evidence="5" id="KW-0804">Transcription</keyword>
<protein>
    <submittedName>
        <fullName evidence="9">RNA polymerase sigma factor</fullName>
    </submittedName>
</protein>
<dbReference type="Pfam" id="PF08281">
    <property type="entry name" value="Sigma70_r4_2"/>
    <property type="match status" value="1"/>
</dbReference>
<proteinExistence type="inferred from homology"/>
<keyword evidence="10" id="KW-1185">Reference proteome</keyword>
<dbReference type="Gene3D" id="1.10.10.10">
    <property type="entry name" value="Winged helix-like DNA-binding domain superfamily/Winged helix DNA-binding domain"/>
    <property type="match status" value="1"/>
</dbReference>
<dbReference type="SUPFAM" id="SSF88946">
    <property type="entry name" value="Sigma2 domain of RNA polymerase sigma factors"/>
    <property type="match status" value="1"/>
</dbReference>
<name>A0A858RAI1_9PROT</name>
<dbReference type="Gene3D" id="1.10.1740.10">
    <property type="match status" value="1"/>
</dbReference>
<dbReference type="InterPro" id="IPR014284">
    <property type="entry name" value="RNA_pol_sigma-70_dom"/>
</dbReference>
<feature type="domain" description="RNA polymerase sigma factor 70 region 4 type 2" evidence="8">
    <location>
        <begin position="149"/>
        <end position="199"/>
    </location>
</feature>
<dbReference type="GO" id="GO:0006352">
    <property type="term" value="P:DNA-templated transcription initiation"/>
    <property type="evidence" value="ECO:0007669"/>
    <property type="project" value="InterPro"/>
</dbReference>
<dbReference type="NCBIfam" id="TIGR02937">
    <property type="entry name" value="sigma70-ECF"/>
    <property type="match status" value="1"/>
</dbReference>
<keyword evidence="2" id="KW-0805">Transcription regulation</keyword>
<evidence type="ECO:0000256" key="6">
    <source>
        <dbReference type="SAM" id="MobiDB-lite"/>
    </source>
</evidence>
<reference evidence="9" key="1">
    <citation type="submission" date="2020-04" db="EMBL/GenBank/DDBJ databases">
        <title>A desert anoxygenic phototrophic bacterium fixes CO2 using RubisCO under aerobic conditions.</title>
        <authorList>
            <person name="Tang K."/>
        </authorList>
    </citation>
    <scope>NUCLEOTIDE SEQUENCE [LARGE SCALE GENOMIC DNA]</scope>
    <source>
        <strain evidence="9">MIMtkB3</strain>
    </source>
</reference>
<organism evidence="9 10">
    <name type="scientific">Aerophototrophica crusticola</name>
    <dbReference type="NCBI Taxonomy" id="1709002"/>
    <lineage>
        <taxon>Bacteria</taxon>
        <taxon>Pseudomonadati</taxon>
        <taxon>Pseudomonadota</taxon>
        <taxon>Alphaproteobacteria</taxon>
        <taxon>Rhodospirillales</taxon>
        <taxon>Rhodospirillaceae</taxon>
        <taxon>Aerophototrophica</taxon>
    </lineage>
</organism>
<dbReference type="GO" id="GO:0016987">
    <property type="term" value="F:sigma factor activity"/>
    <property type="evidence" value="ECO:0007669"/>
    <property type="project" value="UniProtKB-KW"/>
</dbReference>
<dbReference type="InterPro" id="IPR013325">
    <property type="entry name" value="RNA_pol_sigma_r2"/>
</dbReference>
<gene>
    <name evidence="9" type="ORF">HHL28_18005</name>
</gene>
<keyword evidence="4" id="KW-0238">DNA-binding</keyword>
<dbReference type="KEGG" id="acru:HHL28_18005"/>